<dbReference type="PROSITE" id="PS51194">
    <property type="entry name" value="HELICASE_CTER"/>
    <property type="match status" value="1"/>
</dbReference>
<evidence type="ECO:0000259" key="13">
    <source>
        <dbReference type="PROSITE" id="PS51194"/>
    </source>
</evidence>
<keyword evidence="10" id="KW-0413">Isomerase</keyword>
<dbReference type="InterPro" id="IPR012308">
    <property type="entry name" value="DNA_ligase_ATP-dep_N"/>
</dbReference>
<organism evidence="14">
    <name type="scientific">Knufia peltigerae</name>
    <dbReference type="NCBI Taxonomy" id="1002370"/>
    <lineage>
        <taxon>Eukaryota</taxon>
        <taxon>Fungi</taxon>
        <taxon>Dikarya</taxon>
        <taxon>Ascomycota</taxon>
        <taxon>Pezizomycotina</taxon>
        <taxon>Eurotiomycetes</taxon>
        <taxon>Chaetothyriomycetidae</taxon>
        <taxon>Chaetothyriales</taxon>
        <taxon>Trichomeriaceae</taxon>
        <taxon>Knufia</taxon>
    </lineage>
</organism>
<evidence type="ECO:0000256" key="10">
    <source>
        <dbReference type="ARBA" id="ARBA00023235"/>
    </source>
</evidence>
<dbReference type="Pfam" id="PF00270">
    <property type="entry name" value="DEAD"/>
    <property type="match status" value="1"/>
</dbReference>
<gene>
    <name evidence="14" type="primary">lhr2</name>
    <name evidence="14" type="ORF">H2204_015623</name>
</gene>
<dbReference type="Pfam" id="PF04675">
    <property type="entry name" value="DNA_ligase_A_N"/>
    <property type="match status" value="1"/>
</dbReference>
<evidence type="ECO:0000313" key="14">
    <source>
        <dbReference type="EMBL" id="KAJ9609255.1"/>
    </source>
</evidence>
<dbReference type="InterPro" id="IPR026362">
    <property type="entry name" value="DEXH_lig_assoc"/>
</dbReference>
<dbReference type="InterPro" id="IPR012310">
    <property type="entry name" value="DNA_ligase_ATP-dep_cent"/>
</dbReference>
<keyword evidence="4" id="KW-0227">DNA damage</keyword>
<dbReference type="Gene3D" id="2.40.50.140">
    <property type="entry name" value="Nucleic acid-binding proteins"/>
    <property type="match status" value="1"/>
</dbReference>
<feature type="domain" description="ATP-dependent DNA ligase family profile" evidence="11">
    <location>
        <begin position="626"/>
        <end position="756"/>
    </location>
</feature>
<keyword evidence="7" id="KW-0067">ATP-binding</keyword>
<dbReference type="Pfam" id="PF19306">
    <property type="entry name" value="WHD_Lhr"/>
    <property type="match status" value="1"/>
</dbReference>
<evidence type="ECO:0000256" key="4">
    <source>
        <dbReference type="ARBA" id="ARBA00022763"/>
    </source>
</evidence>
<comment type="similarity">
    <text evidence="1">Belongs to the ATP-dependent DNA ligase family.</text>
</comment>
<proteinExistence type="inferred from homology"/>
<dbReference type="PROSITE" id="PS50160">
    <property type="entry name" value="DNA_LIGASE_A3"/>
    <property type="match status" value="1"/>
</dbReference>
<dbReference type="SUPFAM" id="SSF56091">
    <property type="entry name" value="DNA ligase/mRNA capping enzyme, catalytic domain"/>
    <property type="match status" value="1"/>
</dbReference>
<name>A0AA39CIF6_9EURO</name>
<dbReference type="Gene3D" id="3.30.470.30">
    <property type="entry name" value="DNA ligase/mRNA capping enzyme"/>
    <property type="match status" value="1"/>
</dbReference>
<protein>
    <submittedName>
        <fullName evidence="14">DEAD DEAH box helicase</fullName>
    </submittedName>
</protein>
<dbReference type="Gene3D" id="3.60.15.10">
    <property type="entry name" value="Ribonuclease Z/Hydroxyacylglutathione hydrolase-like"/>
    <property type="match status" value="1"/>
</dbReference>
<dbReference type="PANTHER" id="PTHR47962:SF3">
    <property type="entry name" value="LARGE ATP-DEPENDENT HELICASE-RELATED PROTEIN"/>
    <property type="match status" value="1"/>
</dbReference>
<dbReference type="GO" id="GO:0016887">
    <property type="term" value="F:ATP hydrolysis activity"/>
    <property type="evidence" value="ECO:0007669"/>
    <property type="project" value="TreeGrafter"/>
</dbReference>
<dbReference type="InterPro" id="IPR013701">
    <property type="entry name" value="Lhr-like_DEAD/DEAH_assoc"/>
</dbReference>
<dbReference type="InterPro" id="IPR026360">
    <property type="entry name" value="Xnuc_lig_assoc"/>
</dbReference>
<dbReference type="InterPro" id="IPR052511">
    <property type="entry name" value="ATP-dep_Helicase"/>
</dbReference>
<dbReference type="NCBIfam" id="TIGR04121">
    <property type="entry name" value="DEXH_lig_assoc"/>
    <property type="match status" value="1"/>
</dbReference>
<dbReference type="SUPFAM" id="SSF50249">
    <property type="entry name" value="Nucleic acid-binding proteins"/>
    <property type="match status" value="1"/>
</dbReference>
<dbReference type="EMBL" id="JAPDRN010000272">
    <property type="protein sequence ID" value="KAJ9609255.1"/>
    <property type="molecule type" value="Genomic_DNA"/>
</dbReference>
<dbReference type="InterPro" id="IPR027417">
    <property type="entry name" value="P-loop_NTPase"/>
</dbReference>
<dbReference type="InterPro" id="IPR001650">
    <property type="entry name" value="Helicase_C-like"/>
</dbReference>
<dbReference type="NCBIfam" id="TIGR04122">
    <property type="entry name" value="Xnuc_lig_assoc"/>
    <property type="match status" value="1"/>
</dbReference>
<evidence type="ECO:0000259" key="11">
    <source>
        <dbReference type="PROSITE" id="PS50160"/>
    </source>
</evidence>
<dbReference type="CDD" id="cd18796">
    <property type="entry name" value="SF2_C_LHR"/>
    <property type="match status" value="1"/>
</dbReference>
<reference evidence="14" key="1">
    <citation type="submission" date="2022-10" db="EMBL/GenBank/DDBJ databases">
        <title>Culturing micro-colonial fungi from biological soil crusts in the Mojave desert and describing Neophaeococcomyces mojavensis, and introducing the new genera and species Taxawa tesnikishii.</title>
        <authorList>
            <person name="Kurbessoian T."/>
            <person name="Stajich J.E."/>
        </authorList>
    </citation>
    <scope>NUCLEOTIDE SEQUENCE</scope>
    <source>
        <strain evidence="14">TK_35</strain>
    </source>
</reference>
<evidence type="ECO:0000256" key="8">
    <source>
        <dbReference type="ARBA" id="ARBA00023125"/>
    </source>
</evidence>
<evidence type="ECO:0000256" key="3">
    <source>
        <dbReference type="ARBA" id="ARBA00022741"/>
    </source>
</evidence>
<sequence length="1649" mass="182317">MAGNDDLVVLRPEGLYCAAGDFHIDPWRPVPRAVITHGHGDHARPGMGEYHCSTGSVPILRWRLGDVPLHAHAEGVPFALGRVQVSLHPAGHVLGSSQVRIDDGEQVWVASGDYKRQPDPTCAPFEVVPCDTFITEATFALPIYRWPDTRAVAAEIAAWRRECALRGEAAVLLCYALGKAQRVLAELRAVDDQPAWLHGAIANGVAVYRQASVPMLETLTVAEQGRQADAAGQLILAPPSAAGTPWLRRFGRHQLGFASGWMQLRGNRRRRNVDRGFVISDHADWPALLQTITQTGARRIIATHGNTDALIPRGMKAFAALYQRLDRSTATLDKRAALIDYFQHARPHDAAWALYLLSGGKVGGARRKIAGSGELRAWIAEESGLPPWLVEDSYAQVGDLAETLTLLLDDPASEGEDRPLADWIEQHLLAVANQPEPVRRAAVVEGWRQLASAERLVFNKLLTGALRVGVSQRVVQQALAEWSRLDIARIAQRMLGDWVPSPGLLATLLSAEELPTDRQQPYPFFLASPLEGEPTERLGEISNWLLEWKWDGIRLQLLRRQGEVALWSRGEERLDGRFPEIEQAAALLPDGCVLDGELLAWDDADNLPRAFTALQTRIQRRKPGAATLRNTPVRVLAYDLLERDGEDLRALPLQQRRAQLAEVVGALGDPRIQLSPEVPAVDWKHAAQLREASRERGVEGLMLKRRDSIYQSGRRRGDWWKWKVEPLTIDAVLLYAQAGHGRRSTLYTDYTFGVWDGDTLVPVAKAYSGLDDKEILALDRWIRAHTRERFGPVRSVSAEQVFELGFEAVNRSARHKSGIAVRFPLAGAGAMKRSEALQRLNDWFGSRGWRPLPFQRAMWRHYMAGESGLLHTPTGSGKTLAMFGGPLLQAMLDPPPTPRRASAVRPLQVLWVTPLRALASDTARALQAPIDGLGLGWRVGLRSGDASNRDRRLAREGRIDVLVTTPESLALLLSYPDTLERMRQLRCVVVDEWHELLGNKRGVLLQLNLALLREAAPTMQLWGLSATLGNLPQARDVLLPHRPQAPIVEGARQRPVTIRSLLPEPGERFPWAGHLGLSQLPRVLDAVFRARSSLLFTNTRAQAELWHQALAAVWPEDAGTLALHHGSLDPTLRQQVEDGLRAGTLRCVVATSSLDLGVDFPEVDQVLQLGSPKGVARLRQRAGRARHRPGASGEILCIPSHALELAEYAAARRALHDGVIEARRPPTLSLDVLAQHAVSRALAGGFNADALLEQVRGTHAFAALEDAQWNAVLDFIVQGGRALSRYPEFHKVVRDADGIYRMPGRRQALRHRLSIGTISSDGSVRVQFLRGGSLGAVEEQFASRLRRGDRFQFAGRLLELVQLRGMTAFVRMARGGGDGVVPRWQGGQLPLSMPLGRELEMVLSGADQSVESRWLAPLLALQSQLSAPPSPGHLLVEDVRRREGQFLFVYPFAGRHVHEALAALLALRCTRRQRNSIGYAVNDHGLVLAPATPLDLQEPDWRAMLDAGDLLQDLREAVNLGELARRQFRGIARVAGLLVPSLPGGMPRSLRQLQASAGLLHDVLREHDPEHLLLALAEQEVLHDSLDLPGLQQVLAGIATRSLSLQQPSSLTPLAFPLWAERLRGQFSNEDWRTRVQRAAQQLERRHGR</sequence>
<dbReference type="CDD" id="cd07897">
    <property type="entry name" value="Adenylation_DNA_ligase_Bac1"/>
    <property type="match status" value="1"/>
</dbReference>
<keyword evidence="8" id="KW-0238">DNA-binding</keyword>
<comment type="caution">
    <text evidence="14">The sequence shown here is derived from an EMBL/GenBank/DDBJ whole genome shotgun (WGS) entry which is preliminary data.</text>
</comment>
<dbReference type="NCBIfam" id="TIGR04120">
    <property type="entry name" value="DNA_lig_bact"/>
    <property type="match status" value="1"/>
</dbReference>
<dbReference type="InterPro" id="IPR036599">
    <property type="entry name" value="DNA_ligase_N_sf"/>
</dbReference>
<keyword evidence="6 14" id="KW-0347">Helicase</keyword>
<dbReference type="Pfam" id="PF01068">
    <property type="entry name" value="DNA_ligase_A_M"/>
    <property type="match status" value="1"/>
</dbReference>
<dbReference type="Pfam" id="PF08494">
    <property type="entry name" value="DEAD_assoc"/>
    <property type="match status" value="1"/>
</dbReference>
<feature type="domain" description="Helicase ATP-binding" evidence="12">
    <location>
        <begin position="859"/>
        <end position="1046"/>
    </location>
</feature>
<dbReference type="GO" id="GO:0032991">
    <property type="term" value="C:protein-containing complex"/>
    <property type="evidence" value="ECO:0007669"/>
    <property type="project" value="UniProtKB-ARBA"/>
</dbReference>
<dbReference type="GO" id="GO:0006310">
    <property type="term" value="P:DNA recombination"/>
    <property type="evidence" value="ECO:0007669"/>
    <property type="project" value="InterPro"/>
</dbReference>
<keyword evidence="5" id="KW-0378">Hydrolase</keyword>
<feature type="domain" description="Helicase C-terminal" evidence="13">
    <location>
        <begin position="1079"/>
        <end position="1239"/>
    </location>
</feature>
<evidence type="ECO:0000256" key="1">
    <source>
        <dbReference type="ARBA" id="ARBA00007572"/>
    </source>
</evidence>
<dbReference type="InterPro" id="IPR036866">
    <property type="entry name" value="RibonucZ/Hydroxyglut_hydro"/>
</dbReference>
<dbReference type="InterPro" id="IPR011545">
    <property type="entry name" value="DEAD/DEAH_box_helicase_dom"/>
</dbReference>
<dbReference type="NCBIfam" id="NF006701">
    <property type="entry name" value="PRK09247.1"/>
    <property type="match status" value="1"/>
</dbReference>
<dbReference type="Pfam" id="PF00271">
    <property type="entry name" value="Helicase_C"/>
    <property type="match status" value="1"/>
</dbReference>
<evidence type="ECO:0000256" key="2">
    <source>
        <dbReference type="ARBA" id="ARBA00022598"/>
    </source>
</evidence>
<evidence type="ECO:0000256" key="9">
    <source>
        <dbReference type="ARBA" id="ARBA00023204"/>
    </source>
</evidence>
<keyword evidence="9" id="KW-0234">DNA repair</keyword>
<evidence type="ECO:0000256" key="5">
    <source>
        <dbReference type="ARBA" id="ARBA00022801"/>
    </source>
</evidence>
<dbReference type="GO" id="GO:0005524">
    <property type="term" value="F:ATP binding"/>
    <property type="evidence" value="ECO:0007669"/>
    <property type="project" value="UniProtKB-KW"/>
</dbReference>
<dbReference type="PANTHER" id="PTHR47962">
    <property type="entry name" value="ATP-DEPENDENT HELICASE LHR-RELATED-RELATED"/>
    <property type="match status" value="1"/>
</dbReference>
<dbReference type="SUPFAM" id="SSF56281">
    <property type="entry name" value="Metallo-hydrolase/oxidoreductase"/>
    <property type="match status" value="1"/>
</dbReference>
<dbReference type="GO" id="GO:0003677">
    <property type="term" value="F:DNA binding"/>
    <property type="evidence" value="ECO:0007669"/>
    <property type="project" value="UniProtKB-KW"/>
</dbReference>
<dbReference type="InterPro" id="IPR026333">
    <property type="entry name" value="ATP_dep_DNA_lig_pp_1105_fam"/>
</dbReference>
<dbReference type="GO" id="GO:0004386">
    <property type="term" value="F:helicase activity"/>
    <property type="evidence" value="ECO:0007669"/>
    <property type="project" value="UniProtKB-KW"/>
</dbReference>
<dbReference type="PROSITE" id="PS51192">
    <property type="entry name" value="HELICASE_ATP_BIND_1"/>
    <property type="match status" value="1"/>
</dbReference>
<keyword evidence="2" id="KW-0436">Ligase</keyword>
<dbReference type="SMART" id="SM00490">
    <property type="entry name" value="HELICc"/>
    <property type="match status" value="1"/>
</dbReference>
<dbReference type="InterPro" id="IPR012340">
    <property type="entry name" value="NA-bd_OB-fold"/>
</dbReference>
<keyword evidence="3" id="KW-0547">Nucleotide-binding</keyword>
<dbReference type="InterPro" id="IPR014001">
    <property type="entry name" value="Helicase_ATP-bd"/>
</dbReference>
<dbReference type="InterPro" id="IPR045628">
    <property type="entry name" value="Lhr_WH_dom"/>
</dbReference>
<evidence type="ECO:0000256" key="6">
    <source>
        <dbReference type="ARBA" id="ARBA00022806"/>
    </source>
</evidence>
<dbReference type="GO" id="GO:0003910">
    <property type="term" value="F:DNA ligase (ATP) activity"/>
    <property type="evidence" value="ECO:0007669"/>
    <property type="project" value="InterPro"/>
</dbReference>
<dbReference type="GO" id="GO:0006281">
    <property type="term" value="P:DNA repair"/>
    <property type="evidence" value="ECO:0007669"/>
    <property type="project" value="UniProtKB-KW"/>
</dbReference>
<dbReference type="Gene3D" id="1.10.3260.10">
    <property type="entry name" value="DNA ligase, ATP-dependent, N-terminal domain"/>
    <property type="match status" value="1"/>
</dbReference>
<accession>A0AA39CIF6</accession>
<dbReference type="Gene3D" id="3.40.50.300">
    <property type="entry name" value="P-loop containing nucleotide triphosphate hydrolases"/>
    <property type="match status" value="2"/>
</dbReference>
<evidence type="ECO:0000259" key="12">
    <source>
        <dbReference type="PROSITE" id="PS51192"/>
    </source>
</evidence>
<evidence type="ECO:0000256" key="7">
    <source>
        <dbReference type="ARBA" id="ARBA00022840"/>
    </source>
</evidence>
<dbReference type="Gene3D" id="3.40.50.10890">
    <property type="match status" value="1"/>
</dbReference>
<dbReference type="SMART" id="SM00487">
    <property type="entry name" value="DEXDc"/>
    <property type="match status" value="1"/>
</dbReference>
<dbReference type="SUPFAM" id="SSF52540">
    <property type="entry name" value="P-loop containing nucleoside triphosphate hydrolases"/>
    <property type="match status" value="1"/>
</dbReference>